<gene>
    <name evidence="1" type="ORF">BJ138DRAFT_489052</name>
</gene>
<evidence type="ECO:0000313" key="2">
    <source>
        <dbReference type="Proteomes" id="UP000790377"/>
    </source>
</evidence>
<reference evidence="1" key="1">
    <citation type="journal article" date="2021" name="New Phytol.">
        <title>Evolutionary innovations through gain and loss of genes in the ectomycorrhizal Boletales.</title>
        <authorList>
            <person name="Wu G."/>
            <person name="Miyauchi S."/>
            <person name="Morin E."/>
            <person name="Kuo A."/>
            <person name="Drula E."/>
            <person name="Varga T."/>
            <person name="Kohler A."/>
            <person name="Feng B."/>
            <person name="Cao Y."/>
            <person name="Lipzen A."/>
            <person name="Daum C."/>
            <person name="Hundley H."/>
            <person name="Pangilinan J."/>
            <person name="Johnson J."/>
            <person name="Barry K."/>
            <person name="LaButti K."/>
            <person name="Ng V."/>
            <person name="Ahrendt S."/>
            <person name="Min B."/>
            <person name="Choi I.G."/>
            <person name="Park H."/>
            <person name="Plett J.M."/>
            <person name="Magnuson J."/>
            <person name="Spatafora J.W."/>
            <person name="Nagy L.G."/>
            <person name="Henrissat B."/>
            <person name="Grigoriev I.V."/>
            <person name="Yang Z.L."/>
            <person name="Xu J."/>
            <person name="Martin F.M."/>
        </authorList>
    </citation>
    <scope>NUCLEOTIDE SEQUENCE</scope>
    <source>
        <strain evidence="1">ATCC 28755</strain>
    </source>
</reference>
<accession>A0ACB8ALC5</accession>
<protein>
    <submittedName>
        <fullName evidence="1">Uncharacterized protein</fullName>
    </submittedName>
</protein>
<proteinExistence type="predicted"/>
<evidence type="ECO:0000313" key="1">
    <source>
        <dbReference type="EMBL" id="KAH7914052.1"/>
    </source>
</evidence>
<sequence length="532" mass="59882">MHPALLIGEIQLCIFNQLSEKRTLNALARTCQIFSEAALDVLWRDLDSFARLIQCMPEDLCRTVKSSYPSPYCNNLLLKLRRSITSSDWVIFQKYSRRVHSIRVSRDSSLIDLLSVSIDIDEACVLAMCSSSSPARLLPNLTLLSWSVDSDVHFTLLPRLLSHSLTYLRLFPPSTHHPSQELISASQLSFETCPSLKSLAVSGNQHYPPNVLEGLKRSISQLQNLNYISWDDLGNEAILSLARLPTLTRAMFEIPSDFPTYIAALPSGSPMLKPAFSRVRILEITRCSLASVTAFLKYFNVDLEQITLWSQSLSQATMVRDFITALGLSSSCETLHDLAVYDQEKCCTDIGFLPLELGPLLRFYRLQHLELDLQCAILINDATLLEIADAWPNISTLLLNADGPWLPGSHATPLGLARLLKRCPQLKFLCLPVDFSSINSVDYDPFSHMRDLHYRGEGARLRALTLGPFNVSHPHAVARFLAIILPSRANISMRWGDLDDDTGTMISRNKWNLTESIYYKFCDDLKNGNFQE</sequence>
<dbReference type="Proteomes" id="UP000790377">
    <property type="component" value="Unassembled WGS sequence"/>
</dbReference>
<keyword evidence="2" id="KW-1185">Reference proteome</keyword>
<comment type="caution">
    <text evidence="1">The sequence shown here is derived from an EMBL/GenBank/DDBJ whole genome shotgun (WGS) entry which is preliminary data.</text>
</comment>
<organism evidence="1 2">
    <name type="scientific">Hygrophoropsis aurantiaca</name>
    <dbReference type="NCBI Taxonomy" id="72124"/>
    <lineage>
        <taxon>Eukaryota</taxon>
        <taxon>Fungi</taxon>
        <taxon>Dikarya</taxon>
        <taxon>Basidiomycota</taxon>
        <taxon>Agaricomycotina</taxon>
        <taxon>Agaricomycetes</taxon>
        <taxon>Agaricomycetidae</taxon>
        <taxon>Boletales</taxon>
        <taxon>Coniophorineae</taxon>
        <taxon>Hygrophoropsidaceae</taxon>
        <taxon>Hygrophoropsis</taxon>
    </lineage>
</organism>
<dbReference type="EMBL" id="MU267619">
    <property type="protein sequence ID" value="KAH7914052.1"/>
    <property type="molecule type" value="Genomic_DNA"/>
</dbReference>
<name>A0ACB8ALC5_9AGAM</name>